<dbReference type="GO" id="GO:0005634">
    <property type="term" value="C:nucleus"/>
    <property type="evidence" value="ECO:0007669"/>
    <property type="project" value="UniProtKB-SubCell"/>
</dbReference>
<protein>
    <recommendedName>
        <fullName evidence="11">CG-1 domain-containing protein</fullName>
    </recommendedName>
</protein>
<dbReference type="GO" id="GO:0003690">
    <property type="term" value="F:double-stranded DNA binding"/>
    <property type="evidence" value="ECO:0007669"/>
    <property type="project" value="TreeGrafter"/>
</dbReference>
<dbReference type="InterPro" id="IPR036770">
    <property type="entry name" value="Ankyrin_rpt-contain_sf"/>
</dbReference>
<evidence type="ECO:0000256" key="1">
    <source>
        <dbReference type="ARBA" id="ARBA00004123"/>
    </source>
</evidence>
<dbReference type="EnsemblMetazoa" id="XM_031927479">
    <property type="protein sequence ID" value="XP_031783339"/>
    <property type="gene ID" value="LOC100120371"/>
</dbReference>
<dbReference type="GO" id="GO:0003712">
    <property type="term" value="F:transcription coregulator activity"/>
    <property type="evidence" value="ECO:0007669"/>
    <property type="project" value="TreeGrafter"/>
</dbReference>
<dbReference type="PROSITE" id="PS51437">
    <property type="entry name" value="CG_1"/>
    <property type="match status" value="1"/>
</dbReference>
<feature type="region of interest" description="Disordered" evidence="10">
    <location>
        <begin position="596"/>
        <end position="626"/>
    </location>
</feature>
<dbReference type="Pfam" id="PF01833">
    <property type="entry name" value="TIG"/>
    <property type="match status" value="1"/>
</dbReference>
<dbReference type="AlphaFoldDB" id="A0A7M7IPJ1"/>
<feature type="compositionally biased region" description="Low complexity" evidence="10">
    <location>
        <begin position="1011"/>
        <end position="1034"/>
    </location>
</feature>
<dbReference type="RefSeq" id="XP_031783338.1">
    <property type="nucleotide sequence ID" value="XM_031927478.2"/>
</dbReference>
<dbReference type="InterPro" id="IPR005559">
    <property type="entry name" value="CG-1_dom"/>
</dbReference>
<evidence type="ECO:0000313" key="13">
    <source>
        <dbReference type="Proteomes" id="UP000002358"/>
    </source>
</evidence>
<evidence type="ECO:0000313" key="12">
    <source>
        <dbReference type="EnsemblMetazoa" id="XP_016839204"/>
    </source>
</evidence>
<feature type="compositionally biased region" description="Polar residues" evidence="10">
    <location>
        <begin position="91"/>
        <end position="102"/>
    </location>
</feature>
<comment type="similarity">
    <text evidence="2">Belongs to the CAMTA family.</text>
</comment>
<dbReference type="EnsemblMetazoa" id="XM_031927478">
    <property type="protein sequence ID" value="XP_031783338"/>
    <property type="gene ID" value="LOC100120371"/>
</dbReference>
<dbReference type="FunFam" id="2.60.40.10:FF:000089">
    <property type="entry name" value="calmodulin-binding transcription activator 2 isoform X1"/>
    <property type="match status" value="1"/>
</dbReference>
<organism evidence="12 13">
    <name type="scientific">Nasonia vitripennis</name>
    <name type="common">Parasitic wasp</name>
    <dbReference type="NCBI Taxonomy" id="7425"/>
    <lineage>
        <taxon>Eukaryota</taxon>
        <taxon>Metazoa</taxon>
        <taxon>Ecdysozoa</taxon>
        <taxon>Arthropoda</taxon>
        <taxon>Hexapoda</taxon>
        <taxon>Insecta</taxon>
        <taxon>Pterygota</taxon>
        <taxon>Neoptera</taxon>
        <taxon>Endopterygota</taxon>
        <taxon>Hymenoptera</taxon>
        <taxon>Apocrita</taxon>
        <taxon>Proctotrupomorpha</taxon>
        <taxon>Chalcidoidea</taxon>
        <taxon>Pteromalidae</taxon>
        <taxon>Pteromalinae</taxon>
        <taxon>Nasonia</taxon>
    </lineage>
</organism>
<dbReference type="CDD" id="cd23767">
    <property type="entry name" value="IQCD"/>
    <property type="match status" value="1"/>
</dbReference>
<dbReference type="RefSeq" id="XP_016839205.1">
    <property type="nucleotide sequence ID" value="XM_016983716.3"/>
</dbReference>
<keyword evidence="6" id="KW-0010">Activator</keyword>
<dbReference type="OrthoDB" id="407555at2759"/>
<keyword evidence="13" id="KW-1185">Reference proteome</keyword>
<feature type="region of interest" description="Disordered" evidence="10">
    <location>
        <begin position="1000"/>
        <end position="1043"/>
    </location>
</feature>
<evidence type="ECO:0000256" key="9">
    <source>
        <dbReference type="ARBA" id="ARBA00029480"/>
    </source>
</evidence>
<proteinExistence type="inferred from homology"/>
<evidence type="ECO:0000256" key="6">
    <source>
        <dbReference type="ARBA" id="ARBA00023159"/>
    </source>
</evidence>
<dbReference type="InterPro" id="IPR002110">
    <property type="entry name" value="Ankyrin_rpt"/>
</dbReference>
<evidence type="ECO:0000256" key="4">
    <source>
        <dbReference type="ARBA" id="ARBA00023015"/>
    </source>
</evidence>
<keyword evidence="8" id="KW-0539">Nucleus</keyword>
<feature type="compositionally biased region" description="Pro residues" evidence="10">
    <location>
        <begin position="970"/>
        <end position="984"/>
    </location>
</feature>
<sequence length="1252" mass="136123">MRQVVVLEPAGSVLVIRQHSLGSATTTNGSCATNQSTTASSNALEVTAANTPADHNQNRIVVVRSSALQPPAATSAENNVNNNVNNNNNNSSGRTTSAQVAKTNELRQERSQGIGDGKKAQLNRTSKDDSAAVSESKIAETADASALNDGDPIKLPENLETLPRAEHFPTQRHRWNTNEEIAAILISFQRHAEWQSREVKVRPRSGSMLLYSRKKVRYRRDGYCWKKRKDGKTTREDHMKLKVQGVECIYGCYVHSAILPTFHRRCYWLLQNPDVVLVHYLNVPYPDGDAKLAALPPCLALPPDKKEWTRDELASQLRPMFLGGDEVDPGIGLGPGHPSQHPVDMIVSQLLDRQRASAVNSSAAAQLAPRRLTPDNQVSSTTGGQQPSTTASTTPRVYSRHSHSTQGQQPAPLVLSLQQIQGGGGLLILNSQPYHHQQQQQQQQQVQQQQAQSQQQQQSQNQQVEMQQVTDQQQQHVVQQQTSVDREQQTQQQQQQHEIDSKDPSHGTGIASDCSGSQQSAVVADFVETLDLSQEDIQRTLSANMVHPSPSPSPADNSIINPMDFIDSTDDVLVNLDAFDMFSDLPELHDFEAAANEAESNHKTDSSVRISPPESAEPGHGCHPTAPVHIAEYSPEWSYTEGGVKVLVAGPWTGGASQSYSILFDGEPVEACLVQPGVLRCRCPAHAAGVASLQVACDGFVVSDSVAFEYRRPPQSEPSPEKALLDRLADVETRLQGPGPPSPAAHLEERLVAYCQDAVVRPWRTGAEPLQSGGPTLLHLAAGLGYSRLACALLHWRAENPSSVLDAEVDALRQDAAGLTPLAWACAAGHADTARILYRWNAMALRVRDCQNRSATELAAENGHTLIAEELNRLEARRQDERLFLRPASPSPRRPSQDSGLDLALCGSPLLDNMELLQDDDSSLGLGQQGMDSCPSPPESVGEEDARVLTLAEQIIAALPERIKREQCDPPSPSSPPPPPPLPPLEDALMEQMPLDSGELFDSYRECSGGAASVSDADAEASPSSPSSSCLTPDSPSPPPTTADFCDFLQLQLQLDNGAGSSNCSTDKIIGSAAIAASNGSQQQQQSEGEADLSRLTLSDREQRELYQAARMIQKAYRSYKGRQRQEEAERHAAVLIQQYYRRHKQYAYHRQATKAAMVIQSNYRNYRSRPGSATSARQQAVHQQAAHQAARKIQQFMRQSKIKLQNARAVASASGRQAVQPGTSRVAAVPPSSHSSSPGASLAAGNCPEPT</sequence>
<feature type="region of interest" description="Disordered" evidence="10">
    <location>
        <begin position="920"/>
        <end position="945"/>
    </location>
</feature>
<feature type="compositionally biased region" description="Polar residues" evidence="10">
    <location>
        <begin position="1215"/>
        <end position="1224"/>
    </location>
</feature>
<evidence type="ECO:0000256" key="3">
    <source>
        <dbReference type="ARBA" id="ARBA00022737"/>
    </source>
</evidence>
<dbReference type="SMART" id="SM01076">
    <property type="entry name" value="CG-1"/>
    <property type="match status" value="1"/>
</dbReference>
<feature type="region of interest" description="Disordered" evidence="10">
    <location>
        <begin position="71"/>
        <end position="137"/>
    </location>
</feature>
<dbReference type="RefSeq" id="XP_016839204.1">
    <property type="nucleotide sequence ID" value="XM_016983715.3"/>
</dbReference>
<dbReference type="SUPFAM" id="SSF48403">
    <property type="entry name" value="Ankyrin repeat"/>
    <property type="match status" value="1"/>
</dbReference>
<evidence type="ECO:0000256" key="5">
    <source>
        <dbReference type="ARBA" id="ARBA00023043"/>
    </source>
</evidence>
<keyword evidence="4" id="KW-0805">Transcription regulation</keyword>
<feature type="compositionally biased region" description="Low complexity" evidence="10">
    <location>
        <begin position="1225"/>
        <end position="1245"/>
    </location>
</feature>
<dbReference type="PANTHER" id="PTHR23335">
    <property type="entry name" value="CALMODULIN-BINDING TRANSCRIPTION ACTIVATOR CAMTA"/>
    <property type="match status" value="1"/>
</dbReference>
<evidence type="ECO:0000256" key="7">
    <source>
        <dbReference type="ARBA" id="ARBA00023163"/>
    </source>
</evidence>
<dbReference type="Proteomes" id="UP000002358">
    <property type="component" value="Chromosome 3"/>
</dbReference>
<dbReference type="InterPro" id="IPR002909">
    <property type="entry name" value="IPT_dom"/>
</dbReference>
<dbReference type="EnsemblMetazoa" id="XM_016983716">
    <property type="protein sequence ID" value="XP_016839205"/>
    <property type="gene ID" value="LOC100120371"/>
</dbReference>
<dbReference type="GeneID" id="100120371"/>
<feature type="domain" description="CG-1" evidence="11">
    <location>
        <begin position="164"/>
        <end position="289"/>
    </location>
</feature>
<feature type="region of interest" description="Disordered" evidence="10">
    <location>
        <begin position="361"/>
        <end position="411"/>
    </location>
</feature>
<dbReference type="KEGG" id="nvi:100120371"/>
<comment type="subunit">
    <text evidence="9">May interact with calmodulin.</text>
</comment>
<dbReference type="Gene3D" id="1.20.5.190">
    <property type="match status" value="1"/>
</dbReference>
<dbReference type="InterPro" id="IPR013783">
    <property type="entry name" value="Ig-like_fold"/>
</dbReference>
<dbReference type="Pfam" id="PF12796">
    <property type="entry name" value="Ank_2"/>
    <property type="match status" value="1"/>
</dbReference>
<feature type="compositionally biased region" description="Low complexity" evidence="10">
    <location>
        <begin position="379"/>
        <end position="395"/>
    </location>
</feature>
<evidence type="ECO:0000256" key="8">
    <source>
        <dbReference type="ARBA" id="ARBA00023242"/>
    </source>
</evidence>
<reference evidence="12" key="1">
    <citation type="submission" date="2021-01" db="UniProtKB">
        <authorList>
            <consortium name="EnsemblMetazoa"/>
        </authorList>
    </citation>
    <scope>IDENTIFICATION</scope>
</reference>
<keyword evidence="7" id="KW-0804">Transcription</keyword>
<feature type="compositionally biased region" description="Low complexity" evidence="10">
    <location>
        <begin position="478"/>
        <end position="496"/>
    </location>
</feature>
<feature type="region of interest" description="Disordered" evidence="10">
    <location>
        <begin position="1213"/>
        <end position="1252"/>
    </location>
</feature>
<accession>A0A7M7IPJ1</accession>
<keyword evidence="3" id="KW-0677">Repeat</keyword>
<feature type="region of interest" description="Disordered" evidence="10">
    <location>
        <begin position="478"/>
        <end position="516"/>
    </location>
</feature>
<dbReference type="FunCoup" id="A0A7M7IPJ1">
    <property type="interactions" value="621"/>
</dbReference>
<dbReference type="Gene3D" id="2.60.40.10">
    <property type="entry name" value="Immunoglobulins"/>
    <property type="match status" value="1"/>
</dbReference>
<dbReference type="GO" id="GO:0048468">
    <property type="term" value="P:cell development"/>
    <property type="evidence" value="ECO:0007669"/>
    <property type="project" value="UniProtKB-ARBA"/>
</dbReference>
<dbReference type="GO" id="GO:0048731">
    <property type="term" value="P:system development"/>
    <property type="evidence" value="ECO:0007669"/>
    <property type="project" value="UniProtKB-ARBA"/>
</dbReference>
<evidence type="ECO:0000259" key="11">
    <source>
        <dbReference type="PROSITE" id="PS51437"/>
    </source>
</evidence>
<dbReference type="EnsemblMetazoa" id="XM_016983715">
    <property type="protein sequence ID" value="XP_016839204"/>
    <property type="gene ID" value="LOC100120371"/>
</dbReference>
<dbReference type="PANTHER" id="PTHR23335:SF1">
    <property type="entry name" value="CALMODULIN-BINDING TRANSCRIPTION ACTIVATOR, ISOFORM F"/>
    <property type="match status" value="1"/>
</dbReference>
<comment type="subcellular location">
    <subcellularLocation>
        <location evidence="1">Nucleus</location>
    </subcellularLocation>
</comment>
<feature type="region of interest" description="Disordered" evidence="10">
    <location>
        <begin position="966"/>
        <end position="988"/>
    </location>
</feature>
<dbReference type="InterPro" id="IPR014756">
    <property type="entry name" value="Ig_E-set"/>
</dbReference>
<dbReference type="Gene3D" id="1.25.40.20">
    <property type="entry name" value="Ankyrin repeat-containing domain"/>
    <property type="match status" value="1"/>
</dbReference>
<dbReference type="SUPFAM" id="SSF81296">
    <property type="entry name" value="E set domains"/>
    <property type="match status" value="1"/>
</dbReference>
<dbReference type="RefSeq" id="XP_031783339.1">
    <property type="nucleotide sequence ID" value="XM_031927479.2"/>
</dbReference>
<feature type="compositionally biased region" description="Low complexity" evidence="10">
    <location>
        <begin position="78"/>
        <end position="90"/>
    </location>
</feature>
<feature type="region of interest" description="Disordered" evidence="10">
    <location>
        <begin position="883"/>
        <end position="904"/>
    </location>
</feature>
<keyword evidence="5" id="KW-0040">ANK repeat</keyword>
<name>A0A7M7IPJ1_NASVI</name>
<dbReference type="CTD" id="35974"/>
<dbReference type="InParanoid" id="A0A7M7IPJ1"/>
<evidence type="ECO:0000256" key="10">
    <source>
        <dbReference type="SAM" id="MobiDB-lite"/>
    </source>
</evidence>
<evidence type="ECO:0000256" key="2">
    <source>
        <dbReference type="ARBA" id="ARBA00008267"/>
    </source>
</evidence>
<dbReference type="SMR" id="A0A7M7IPJ1"/>
<dbReference type="Pfam" id="PF03859">
    <property type="entry name" value="CG-1"/>
    <property type="match status" value="1"/>
</dbReference>
<dbReference type="GO" id="GO:0006357">
    <property type="term" value="P:regulation of transcription by RNA polymerase II"/>
    <property type="evidence" value="ECO:0007669"/>
    <property type="project" value="TreeGrafter"/>
</dbReference>